<evidence type="ECO:0000256" key="1">
    <source>
        <dbReference type="ARBA" id="ARBA00004651"/>
    </source>
</evidence>
<dbReference type="PROSITE" id="PS50262">
    <property type="entry name" value="G_PROTEIN_RECEP_F1_2"/>
    <property type="match status" value="1"/>
</dbReference>
<gene>
    <name evidence="15" type="primary">LOC115805122</name>
</gene>
<dbReference type="InParanoid" id="A0A6J2UNC2"/>
<evidence type="ECO:0000256" key="7">
    <source>
        <dbReference type="ARBA" id="ARBA00023157"/>
    </source>
</evidence>
<evidence type="ECO:0000256" key="4">
    <source>
        <dbReference type="ARBA" id="ARBA00022989"/>
    </source>
</evidence>
<keyword evidence="6 12" id="KW-0472">Membrane</keyword>
<dbReference type="PROSITE" id="PS00237">
    <property type="entry name" value="G_PROTEIN_RECEP_F1_1"/>
    <property type="match status" value="1"/>
</dbReference>
<keyword evidence="9" id="KW-0325">Glycoprotein</keyword>
<keyword evidence="7" id="KW-1015">Disulfide bond</keyword>
<evidence type="ECO:0000256" key="2">
    <source>
        <dbReference type="ARBA" id="ARBA00022475"/>
    </source>
</evidence>
<keyword evidence="2" id="KW-1003">Cell membrane</keyword>
<reference evidence="15" key="1">
    <citation type="submission" date="2025-08" db="UniProtKB">
        <authorList>
            <consortium name="RefSeq"/>
        </authorList>
    </citation>
    <scope>IDENTIFICATION</scope>
</reference>
<keyword evidence="5 11" id="KW-0297">G-protein coupled receptor</keyword>
<dbReference type="GO" id="GO:0005886">
    <property type="term" value="C:plasma membrane"/>
    <property type="evidence" value="ECO:0007669"/>
    <property type="project" value="UniProtKB-SubCell"/>
</dbReference>
<dbReference type="AlphaFoldDB" id="A0A6J2UNC2"/>
<evidence type="ECO:0000256" key="8">
    <source>
        <dbReference type="ARBA" id="ARBA00023170"/>
    </source>
</evidence>
<dbReference type="PRINTS" id="PR01417">
    <property type="entry name" value="GHSRECEPTOR"/>
</dbReference>
<accession>A0A6J2UNC2</accession>
<feature type="transmembrane region" description="Helical" evidence="12">
    <location>
        <begin position="327"/>
        <end position="347"/>
    </location>
</feature>
<dbReference type="InterPro" id="IPR000276">
    <property type="entry name" value="GPCR_Rhodpsn"/>
</dbReference>
<dbReference type="PANTHER" id="PTHR24243:SF227">
    <property type="entry name" value="MOTILIN RECEPTOR"/>
    <property type="match status" value="1"/>
</dbReference>
<dbReference type="RefSeq" id="XP_030621463.1">
    <property type="nucleotide sequence ID" value="XM_030765603.1"/>
</dbReference>
<keyword evidence="10 11" id="KW-0807">Transducer</keyword>
<dbReference type="Pfam" id="PF00001">
    <property type="entry name" value="7tm_1"/>
    <property type="match status" value="1"/>
</dbReference>
<proteinExistence type="inferred from homology"/>
<dbReference type="PANTHER" id="PTHR24243">
    <property type="entry name" value="G-PROTEIN COUPLED RECEPTOR"/>
    <property type="match status" value="1"/>
</dbReference>
<feature type="transmembrane region" description="Helical" evidence="12">
    <location>
        <begin position="71"/>
        <end position="96"/>
    </location>
</feature>
<feature type="transmembrane region" description="Helical" evidence="12">
    <location>
        <begin position="231"/>
        <end position="255"/>
    </location>
</feature>
<dbReference type="PRINTS" id="PR00237">
    <property type="entry name" value="GPCRRHODOPSN"/>
</dbReference>
<comment type="subcellular location">
    <subcellularLocation>
        <location evidence="1">Cell membrane</location>
        <topology evidence="1">Multi-pass membrane protein</topology>
    </subcellularLocation>
</comment>
<dbReference type="GO" id="GO:0004930">
    <property type="term" value="F:G protein-coupled receptor activity"/>
    <property type="evidence" value="ECO:0007669"/>
    <property type="project" value="UniProtKB-KW"/>
</dbReference>
<evidence type="ECO:0000313" key="14">
    <source>
        <dbReference type="Proteomes" id="UP000504632"/>
    </source>
</evidence>
<dbReference type="SUPFAM" id="SSF81321">
    <property type="entry name" value="Family A G protein-coupled receptor-like"/>
    <property type="match status" value="1"/>
</dbReference>
<evidence type="ECO:0000256" key="11">
    <source>
        <dbReference type="RuleBase" id="RU000688"/>
    </source>
</evidence>
<evidence type="ECO:0000256" key="3">
    <source>
        <dbReference type="ARBA" id="ARBA00022692"/>
    </source>
</evidence>
<evidence type="ECO:0000313" key="15">
    <source>
        <dbReference type="RefSeq" id="XP_030621463.1"/>
    </source>
</evidence>
<evidence type="ECO:0000256" key="5">
    <source>
        <dbReference type="ARBA" id="ARBA00023040"/>
    </source>
</evidence>
<comment type="similarity">
    <text evidence="11">Belongs to the G-protein coupled receptor 1 family.</text>
</comment>
<evidence type="ECO:0000259" key="13">
    <source>
        <dbReference type="PROSITE" id="PS50262"/>
    </source>
</evidence>
<evidence type="ECO:0000256" key="6">
    <source>
        <dbReference type="ARBA" id="ARBA00023136"/>
    </source>
</evidence>
<evidence type="ECO:0000256" key="9">
    <source>
        <dbReference type="ARBA" id="ARBA00023180"/>
    </source>
</evidence>
<dbReference type="GeneID" id="115805122"/>
<name>A0A6J2UNC2_CHACN</name>
<evidence type="ECO:0000256" key="10">
    <source>
        <dbReference type="ARBA" id="ARBA00023224"/>
    </source>
</evidence>
<dbReference type="Gene3D" id="1.20.1070.10">
    <property type="entry name" value="Rhodopsin 7-helix transmembrane proteins"/>
    <property type="match status" value="1"/>
</dbReference>
<keyword evidence="4 12" id="KW-1133">Transmembrane helix</keyword>
<feature type="transmembrane region" description="Helical" evidence="12">
    <location>
        <begin position="108"/>
        <end position="126"/>
    </location>
</feature>
<feature type="transmembrane region" description="Helical" evidence="12">
    <location>
        <begin position="188"/>
        <end position="211"/>
    </location>
</feature>
<feature type="domain" description="G-protein coupled receptors family 1 profile" evidence="13">
    <location>
        <begin position="88"/>
        <end position="344"/>
    </location>
</feature>
<dbReference type="InterPro" id="IPR003905">
    <property type="entry name" value="GHS-R/MTLR"/>
</dbReference>
<keyword evidence="3 11" id="KW-0812">Transmembrane</keyword>
<sequence>MDSSGEHAGGLRSVLLYTLNADRGSVRTASGETGENVFVTIIDVNMTRTILVQSDPSALNGTLSLFETQTLVPITVLCLLLFLLGMGGNVGTLFVFQRYRQLRSNTNLYLASMALSDMLIFLGLPFDLYRLWSYQPYPFGDFLCRFLLYLSEVCTYTTVLHITALSVERYLAVCFPFHVRRVVTRSRARLIIALLWGLGGATAGPVFFLFHVEGQECRPSKAAVNSGLLKAMIWLSTLYFFLPLACLCLLYSLICRRLRHRQNQGFVHRQHRKHRHTVTLLGLMVLAFTLCWLPFHVGRVLFSSVMWTGTGHRGDEILYTTSQNLNLASMVLFYFSASVNPLLYSLLSVHYRHVLQGLLHPQASRGTPHISLHSFRSHSSIQNNAQQRASI</sequence>
<protein>
    <submittedName>
        <fullName evidence="15">Growth hormone secretagogue receptor type 1-like</fullName>
    </submittedName>
</protein>
<feature type="transmembrane region" description="Helical" evidence="12">
    <location>
        <begin position="276"/>
        <end position="295"/>
    </location>
</feature>
<feature type="transmembrane region" description="Helical" evidence="12">
    <location>
        <begin position="146"/>
        <end position="167"/>
    </location>
</feature>
<dbReference type="OrthoDB" id="10011262at2759"/>
<keyword evidence="14" id="KW-1185">Reference proteome</keyword>
<dbReference type="Proteomes" id="UP000504632">
    <property type="component" value="Chromosome 2"/>
</dbReference>
<evidence type="ECO:0000256" key="12">
    <source>
        <dbReference type="SAM" id="Phobius"/>
    </source>
</evidence>
<keyword evidence="8 11" id="KW-0675">Receptor</keyword>
<organism evidence="14 15">
    <name type="scientific">Chanos chanos</name>
    <name type="common">Milkfish</name>
    <name type="synonym">Mugil chanos</name>
    <dbReference type="NCBI Taxonomy" id="29144"/>
    <lineage>
        <taxon>Eukaryota</taxon>
        <taxon>Metazoa</taxon>
        <taxon>Chordata</taxon>
        <taxon>Craniata</taxon>
        <taxon>Vertebrata</taxon>
        <taxon>Euteleostomi</taxon>
        <taxon>Actinopterygii</taxon>
        <taxon>Neopterygii</taxon>
        <taxon>Teleostei</taxon>
        <taxon>Ostariophysi</taxon>
        <taxon>Gonorynchiformes</taxon>
        <taxon>Chanidae</taxon>
        <taxon>Chanos</taxon>
    </lineage>
</organism>
<dbReference type="InterPro" id="IPR017452">
    <property type="entry name" value="GPCR_Rhodpsn_7TM"/>
</dbReference>